<name>A0A0B7NVN8_9FUNG</name>
<proteinExistence type="predicted"/>
<protein>
    <submittedName>
        <fullName evidence="2">Uncharacterized protein</fullName>
    </submittedName>
</protein>
<dbReference type="EMBL" id="LN734024">
    <property type="protein sequence ID" value="CEP19363.1"/>
    <property type="molecule type" value="Genomic_DNA"/>
</dbReference>
<feature type="region of interest" description="Disordered" evidence="1">
    <location>
        <begin position="132"/>
        <end position="160"/>
    </location>
</feature>
<organism evidence="2 3">
    <name type="scientific">Parasitella parasitica</name>
    <dbReference type="NCBI Taxonomy" id="35722"/>
    <lineage>
        <taxon>Eukaryota</taxon>
        <taxon>Fungi</taxon>
        <taxon>Fungi incertae sedis</taxon>
        <taxon>Mucoromycota</taxon>
        <taxon>Mucoromycotina</taxon>
        <taxon>Mucoromycetes</taxon>
        <taxon>Mucorales</taxon>
        <taxon>Mucorineae</taxon>
        <taxon>Mucoraceae</taxon>
        <taxon>Parasitella</taxon>
    </lineage>
</organism>
<evidence type="ECO:0000313" key="3">
    <source>
        <dbReference type="Proteomes" id="UP000054107"/>
    </source>
</evidence>
<sequence length="450" mass="51681">MNNIKPLLNEASYDDVALVLNSCSFNNWNNMKLIESLSHSYNFHDEEKTKENLLRILTEFWNSKCIRNKNSVKAVTKATNLATKTFDVINSRPVQMIINNNIAKQRHQIQKQRRAFVRDDILDQGYKDAETSLANDTNSVDRTEVPEEHESPKQKKRKALHKKEFKTLNRAGQLKKLTEFYGTEGVLDLSRKASIPKKFASDIEALKKVYSLNLPYLLKREEHCLLKKIAQCRNKEDLYATVKDIDPFTKGSALPYIKQAVQKLCYLYKDNLLEDRGHNEDWFRIMVYGDLFDYIFASAEGYITKRSECHSRIIKSLKQLRLIEKDVPNVKLDFIFCNTSIAGINVVLICEDKPTENESTKDSEKTRKLRKKAVVYWGSILHFSNALEHLSSTSCRFNKLNLLITTTKIIDSTIIHTTLKEVSIPVSERSGGAIADFISLAKYKNLGVAT</sequence>
<evidence type="ECO:0000313" key="2">
    <source>
        <dbReference type="EMBL" id="CEP19363.1"/>
    </source>
</evidence>
<dbReference type="Proteomes" id="UP000054107">
    <property type="component" value="Unassembled WGS sequence"/>
</dbReference>
<evidence type="ECO:0000256" key="1">
    <source>
        <dbReference type="SAM" id="MobiDB-lite"/>
    </source>
</evidence>
<accession>A0A0B7NVN8</accession>
<reference evidence="2 3" key="1">
    <citation type="submission" date="2014-09" db="EMBL/GenBank/DDBJ databases">
        <authorList>
            <person name="Ellenberger Sabrina"/>
        </authorList>
    </citation>
    <scope>NUCLEOTIDE SEQUENCE [LARGE SCALE GENOMIC DNA]</scope>
    <source>
        <strain evidence="2 3">CBS 412.66</strain>
    </source>
</reference>
<keyword evidence="3" id="KW-1185">Reference proteome</keyword>
<dbReference type="AlphaFoldDB" id="A0A0B7NVN8"/>
<dbReference type="OrthoDB" id="2226511at2759"/>
<feature type="compositionally biased region" description="Basic and acidic residues" evidence="1">
    <location>
        <begin position="139"/>
        <end position="153"/>
    </location>
</feature>
<gene>
    <name evidence="2" type="primary">PARPA_13678.1 scaffold 47024</name>
</gene>